<protein>
    <submittedName>
        <fullName evidence="3">Ferrous iron transport protein A</fullName>
    </submittedName>
</protein>
<evidence type="ECO:0000256" key="1">
    <source>
        <dbReference type="ARBA" id="ARBA00023004"/>
    </source>
</evidence>
<dbReference type="AlphaFoldDB" id="A0A3N1XMQ2"/>
<keyword evidence="1" id="KW-0408">Iron</keyword>
<dbReference type="InterPro" id="IPR038157">
    <property type="entry name" value="FeoA_core_dom"/>
</dbReference>
<dbReference type="Proteomes" id="UP000273083">
    <property type="component" value="Unassembled WGS sequence"/>
</dbReference>
<sequence>MTLKDLKPGQEGTVIGIGEKGPMRRRIMDMGVTPGVLVKVVKVAPLGDPIEVNIRGYELSLRKDEAKQIEVK</sequence>
<gene>
    <name evidence="3" type="ORF">EDD66_106165</name>
</gene>
<evidence type="ECO:0000259" key="2">
    <source>
        <dbReference type="SMART" id="SM00899"/>
    </source>
</evidence>
<dbReference type="SMART" id="SM00899">
    <property type="entry name" value="FeoA"/>
    <property type="match status" value="1"/>
</dbReference>
<dbReference type="EMBL" id="RJVG01000006">
    <property type="protein sequence ID" value="ROR27468.1"/>
    <property type="molecule type" value="Genomic_DNA"/>
</dbReference>
<proteinExistence type="predicted"/>
<dbReference type="InterPro" id="IPR007167">
    <property type="entry name" value="Fe-transptr_FeoA-like"/>
</dbReference>
<organism evidence="3 4">
    <name type="scientific">Mobilisporobacter senegalensis</name>
    <dbReference type="NCBI Taxonomy" id="1329262"/>
    <lineage>
        <taxon>Bacteria</taxon>
        <taxon>Bacillati</taxon>
        <taxon>Bacillota</taxon>
        <taxon>Clostridia</taxon>
        <taxon>Lachnospirales</taxon>
        <taxon>Lachnospiraceae</taxon>
        <taxon>Mobilisporobacter</taxon>
    </lineage>
</organism>
<accession>A0A3N1XMQ2</accession>
<dbReference type="SUPFAM" id="SSF50037">
    <property type="entry name" value="C-terminal domain of transcriptional repressors"/>
    <property type="match status" value="1"/>
</dbReference>
<keyword evidence="4" id="KW-1185">Reference proteome</keyword>
<dbReference type="RefSeq" id="WP_330511116.1">
    <property type="nucleotide sequence ID" value="NZ_RJVG01000006.1"/>
</dbReference>
<dbReference type="InterPro" id="IPR052713">
    <property type="entry name" value="FeoA"/>
</dbReference>
<dbReference type="Pfam" id="PF04023">
    <property type="entry name" value="FeoA"/>
    <property type="match status" value="1"/>
</dbReference>
<dbReference type="Gene3D" id="2.30.30.90">
    <property type="match status" value="1"/>
</dbReference>
<evidence type="ECO:0000313" key="3">
    <source>
        <dbReference type="EMBL" id="ROR27468.1"/>
    </source>
</evidence>
<comment type="caution">
    <text evidence="3">The sequence shown here is derived from an EMBL/GenBank/DDBJ whole genome shotgun (WGS) entry which is preliminary data.</text>
</comment>
<dbReference type="GO" id="GO:0046914">
    <property type="term" value="F:transition metal ion binding"/>
    <property type="evidence" value="ECO:0007669"/>
    <property type="project" value="InterPro"/>
</dbReference>
<name>A0A3N1XMQ2_9FIRM</name>
<dbReference type="PANTHER" id="PTHR42954">
    <property type="entry name" value="FE(2+) TRANSPORT PROTEIN A"/>
    <property type="match status" value="1"/>
</dbReference>
<dbReference type="InterPro" id="IPR008988">
    <property type="entry name" value="Transcriptional_repressor_C"/>
</dbReference>
<reference evidence="3 4" key="1">
    <citation type="submission" date="2018-11" db="EMBL/GenBank/DDBJ databases">
        <title>Genomic Encyclopedia of Type Strains, Phase IV (KMG-IV): sequencing the most valuable type-strain genomes for metagenomic binning, comparative biology and taxonomic classification.</title>
        <authorList>
            <person name="Goeker M."/>
        </authorList>
    </citation>
    <scope>NUCLEOTIDE SEQUENCE [LARGE SCALE GENOMIC DNA]</scope>
    <source>
        <strain evidence="3 4">DSM 26537</strain>
    </source>
</reference>
<dbReference type="PANTHER" id="PTHR42954:SF2">
    <property type="entry name" value="FE(2+) TRANSPORT PROTEIN A"/>
    <property type="match status" value="1"/>
</dbReference>
<evidence type="ECO:0000313" key="4">
    <source>
        <dbReference type="Proteomes" id="UP000273083"/>
    </source>
</evidence>
<feature type="domain" description="Ferrous iron transporter FeoA-like" evidence="2">
    <location>
        <begin position="1"/>
        <end position="72"/>
    </location>
</feature>